<dbReference type="EMBL" id="CP025611">
    <property type="protein sequence ID" value="AUN31391.1"/>
    <property type="molecule type" value="Genomic_DNA"/>
</dbReference>
<dbReference type="RefSeq" id="WP_102112994.1">
    <property type="nucleotide sequence ID" value="NZ_BMGN01000005.1"/>
</dbReference>
<reference evidence="1 2" key="1">
    <citation type="submission" date="2017-12" db="EMBL/GenBank/DDBJ databases">
        <title>Genomes of bacteria within cyanobacterial aggregates.</title>
        <authorList>
            <person name="Cai H."/>
        </authorList>
    </citation>
    <scope>NUCLEOTIDE SEQUENCE [LARGE SCALE GENOMIC DNA]</scope>
    <source>
        <strain evidence="1 2">TH16</strain>
    </source>
</reference>
<gene>
    <name evidence="1" type="ORF">C0V82_14945</name>
</gene>
<organism evidence="1 2">
    <name type="scientific">Niveispirillum cyanobacteriorum</name>
    <dbReference type="NCBI Taxonomy" id="1612173"/>
    <lineage>
        <taxon>Bacteria</taxon>
        <taxon>Pseudomonadati</taxon>
        <taxon>Pseudomonadota</taxon>
        <taxon>Alphaproteobacteria</taxon>
        <taxon>Rhodospirillales</taxon>
        <taxon>Azospirillaceae</taxon>
        <taxon>Niveispirillum</taxon>
    </lineage>
</organism>
<name>A0A2K9NE19_9PROT</name>
<proteinExistence type="predicted"/>
<dbReference type="Proteomes" id="UP000234752">
    <property type="component" value="Chromosome eg_1"/>
</dbReference>
<evidence type="ECO:0000313" key="2">
    <source>
        <dbReference type="Proteomes" id="UP000234752"/>
    </source>
</evidence>
<accession>A0A2K9NE19</accession>
<keyword evidence="2" id="KW-1185">Reference proteome</keyword>
<dbReference type="OrthoDB" id="5405464at2"/>
<dbReference type="AlphaFoldDB" id="A0A2K9NE19"/>
<evidence type="ECO:0000313" key="1">
    <source>
        <dbReference type="EMBL" id="AUN31391.1"/>
    </source>
</evidence>
<protein>
    <submittedName>
        <fullName evidence="1">Uncharacterized protein</fullName>
    </submittedName>
</protein>
<dbReference type="KEGG" id="ncb:C0V82_14945"/>
<sequence length="114" mass="12773">MTDYDMRRGNGSMRMIVVICNLLTIVGFGLIGVIIAYLKRGEAYGTLWETHITYIIRTFWLGVLGIVVAGLTSFIGIGILLGLVVALWWLIRSVNSLLKAIDDRPIHNPETWLI</sequence>